<sequence length="162" mass="17955">MEFQLEKLRIGQLGKAYLDSSVGEKTEKNSTPCHEMAKMMPRAVLVLRAVSKKLASKLLLSTTANEALKEKVQAYGHESPSDENLHVTGEEKIEDSSVSTDVFVDLLLNEIGDVNINHRNIYRAEEKRDGVNPDNQNEDSITFAANNRAIAPDAKSVLDSEQ</sequence>
<name>A0A8X6PPA5_NEPPI</name>
<dbReference type="Proteomes" id="UP000887013">
    <property type="component" value="Unassembled WGS sequence"/>
</dbReference>
<dbReference type="AlphaFoldDB" id="A0A8X6PPA5"/>
<feature type="compositionally biased region" description="Polar residues" evidence="1">
    <location>
        <begin position="133"/>
        <end position="145"/>
    </location>
</feature>
<evidence type="ECO:0000259" key="2">
    <source>
        <dbReference type="Pfam" id="PF07808"/>
    </source>
</evidence>
<proteinExistence type="predicted"/>
<feature type="domain" description="RED-like N-terminal" evidence="2">
    <location>
        <begin position="123"/>
        <end position="160"/>
    </location>
</feature>
<reference evidence="3" key="1">
    <citation type="submission" date="2020-08" db="EMBL/GenBank/DDBJ databases">
        <title>Multicomponent nature underlies the extraordinary mechanical properties of spider dragline silk.</title>
        <authorList>
            <person name="Kono N."/>
            <person name="Nakamura H."/>
            <person name="Mori M."/>
            <person name="Yoshida Y."/>
            <person name="Ohtoshi R."/>
            <person name="Malay A.D."/>
            <person name="Moran D.A.P."/>
            <person name="Tomita M."/>
            <person name="Numata K."/>
            <person name="Arakawa K."/>
        </authorList>
    </citation>
    <scope>NUCLEOTIDE SEQUENCE</scope>
</reference>
<evidence type="ECO:0000313" key="4">
    <source>
        <dbReference type="Proteomes" id="UP000887013"/>
    </source>
</evidence>
<gene>
    <name evidence="3" type="ORF">NPIL_393131</name>
</gene>
<organism evidence="3 4">
    <name type="scientific">Nephila pilipes</name>
    <name type="common">Giant wood spider</name>
    <name type="synonym">Nephila maculata</name>
    <dbReference type="NCBI Taxonomy" id="299642"/>
    <lineage>
        <taxon>Eukaryota</taxon>
        <taxon>Metazoa</taxon>
        <taxon>Ecdysozoa</taxon>
        <taxon>Arthropoda</taxon>
        <taxon>Chelicerata</taxon>
        <taxon>Arachnida</taxon>
        <taxon>Araneae</taxon>
        <taxon>Araneomorphae</taxon>
        <taxon>Entelegynae</taxon>
        <taxon>Araneoidea</taxon>
        <taxon>Nephilidae</taxon>
        <taxon>Nephila</taxon>
    </lineage>
</organism>
<dbReference type="InterPro" id="IPR012916">
    <property type="entry name" value="RED_N"/>
</dbReference>
<keyword evidence="4" id="KW-1185">Reference proteome</keyword>
<dbReference type="Pfam" id="PF07808">
    <property type="entry name" value="RED_N"/>
    <property type="match status" value="1"/>
</dbReference>
<evidence type="ECO:0000313" key="3">
    <source>
        <dbReference type="EMBL" id="GFT81263.1"/>
    </source>
</evidence>
<dbReference type="EMBL" id="BMAW01023124">
    <property type="protein sequence ID" value="GFT81263.1"/>
    <property type="molecule type" value="Genomic_DNA"/>
</dbReference>
<evidence type="ECO:0000256" key="1">
    <source>
        <dbReference type="SAM" id="MobiDB-lite"/>
    </source>
</evidence>
<feature type="region of interest" description="Disordered" evidence="1">
    <location>
        <begin position="127"/>
        <end position="146"/>
    </location>
</feature>
<protein>
    <recommendedName>
        <fullName evidence="2">RED-like N-terminal domain-containing protein</fullName>
    </recommendedName>
</protein>
<comment type="caution">
    <text evidence="3">The sequence shown here is derived from an EMBL/GenBank/DDBJ whole genome shotgun (WGS) entry which is preliminary data.</text>
</comment>
<accession>A0A8X6PPA5</accession>